<keyword evidence="1" id="KW-0812">Transmembrane</keyword>
<dbReference type="EMBL" id="JAGZSV010000022">
    <property type="protein sequence ID" value="MBS6940297.1"/>
    <property type="molecule type" value="Genomic_DNA"/>
</dbReference>
<dbReference type="Proteomes" id="UP000727506">
    <property type="component" value="Unassembled WGS sequence"/>
</dbReference>
<comment type="caution">
    <text evidence="2">The sequence shown here is derived from an EMBL/GenBank/DDBJ whole genome shotgun (WGS) entry which is preliminary data.</text>
</comment>
<proteinExistence type="predicted"/>
<name>A0A943US95_9ACTN</name>
<dbReference type="InterPro" id="IPR036259">
    <property type="entry name" value="MFS_trans_sf"/>
</dbReference>
<gene>
    <name evidence="2" type="ORF">KH142_02230</name>
</gene>
<organism evidence="2 3">
    <name type="scientific">Slackia piriformis</name>
    <dbReference type="NCBI Taxonomy" id="626934"/>
    <lineage>
        <taxon>Bacteria</taxon>
        <taxon>Bacillati</taxon>
        <taxon>Actinomycetota</taxon>
        <taxon>Coriobacteriia</taxon>
        <taxon>Eggerthellales</taxon>
        <taxon>Eggerthellaceae</taxon>
        <taxon>Slackia</taxon>
    </lineage>
</organism>
<reference evidence="2" key="1">
    <citation type="submission" date="2021-02" db="EMBL/GenBank/DDBJ databases">
        <title>Infant gut strain persistence is associated with maternal origin, phylogeny, and functional potential including surface adhesion and iron acquisition.</title>
        <authorList>
            <person name="Lou Y.C."/>
        </authorList>
    </citation>
    <scope>NUCLEOTIDE SEQUENCE</scope>
    <source>
        <strain evidence="2">L2_039_000G1_dasL2_039_000G1_concoct_11</strain>
    </source>
</reference>
<evidence type="ECO:0000256" key="1">
    <source>
        <dbReference type="SAM" id="Phobius"/>
    </source>
</evidence>
<dbReference type="Gene3D" id="1.20.1250.20">
    <property type="entry name" value="MFS general substrate transporter like domains"/>
    <property type="match status" value="1"/>
</dbReference>
<sequence>MANLASASEKSYTDLSRARRWFLLILVSMGSSVLYGPIYLKMVFYDPLMQALGCTNEQLGTLVTVYGIAAVVFYLPSGIIAEKCACARCHGSATRAWRH</sequence>
<evidence type="ECO:0008006" key="4">
    <source>
        <dbReference type="Google" id="ProtNLM"/>
    </source>
</evidence>
<keyword evidence="1" id="KW-0472">Membrane</keyword>
<evidence type="ECO:0000313" key="2">
    <source>
        <dbReference type="EMBL" id="MBS6940297.1"/>
    </source>
</evidence>
<dbReference type="SUPFAM" id="SSF103473">
    <property type="entry name" value="MFS general substrate transporter"/>
    <property type="match status" value="1"/>
</dbReference>
<keyword evidence="1" id="KW-1133">Transmembrane helix</keyword>
<accession>A0A943US95</accession>
<evidence type="ECO:0000313" key="3">
    <source>
        <dbReference type="Proteomes" id="UP000727506"/>
    </source>
</evidence>
<feature type="transmembrane region" description="Helical" evidence="1">
    <location>
        <begin position="21"/>
        <end position="40"/>
    </location>
</feature>
<feature type="transmembrane region" description="Helical" evidence="1">
    <location>
        <begin position="60"/>
        <end position="81"/>
    </location>
</feature>
<protein>
    <recommendedName>
        <fullName evidence="4">Major facilitator superfamily (MFS) profile domain-containing protein</fullName>
    </recommendedName>
</protein>
<dbReference type="AlphaFoldDB" id="A0A943US95"/>